<dbReference type="RefSeq" id="WP_091641220.1">
    <property type="nucleotide sequence ID" value="NZ_FOEG01000002.1"/>
</dbReference>
<dbReference type="STRING" id="406100.SAMN04488052_102409"/>
<evidence type="ECO:0000313" key="3">
    <source>
        <dbReference type="EMBL" id="SEO72623.1"/>
    </source>
</evidence>
<feature type="domain" description="YdbS-like PH" evidence="2">
    <location>
        <begin position="84"/>
        <end position="162"/>
    </location>
</feature>
<accession>A0A1H8S375</accession>
<keyword evidence="1" id="KW-1133">Transmembrane helix</keyword>
<dbReference type="AlphaFoldDB" id="A0A1H8S375"/>
<keyword evidence="1" id="KW-0472">Membrane</keyword>
<reference evidence="3 4" key="1">
    <citation type="submission" date="2016-10" db="EMBL/GenBank/DDBJ databases">
        <authorList>
            <person name="de Groot N.N."/>
        </authorList>
    </citation>
    <scope>NUCLEOTIDE SEQUENCE [LARGE SCALE GENOMIC DNA]</scope>
    <source>
        <strain evidence="3 4">CGMCC 1.6291</strain>
    </source>
</reference>
<gene>
    <name evidence="3" type="ORF">SAMN04488052_102409</name>
</gene>
<organism evidence="3 4">
    <name type="scientific">Aquisalimonas asiatica</name>
    <dbReference type="NCBI Taxonomy" id="406100"/>
    <lineage>
        <taxon>Bacteria</taxon>
        <taxon>Pseudomonadati</taxon>
        <taxon>Pseudomonadota</taxon>
        <taxon>Gammaproteobacteria</taxon>
        <taxon>Chromatiales</taxon>
        <taxon>Ectothiorhodospiraceae</taxon>
        <taxon>Aquisalimonas</taxon>
    </lineage>
</organism>
<proteinExistence type="predicted"/>
<dbReference type="EMBL" id="FOEG01000002">
    <property type="protein sequence ID" value="SEO72623.1"/>
    <property type="molecule type" value="Genomic_DNA"/>
</dbReference>
<name>A0A1H8S375_9GAMM</name>
<dbReference type="OrthoDB" id="1750577at2"/>
<evidence type="ECO:0000259" key="2">
    <source>
        <dbReference type="Pfam" id="PF03703"/>
    </source>
</evidence>
<feature type="transmembrane region" description="Helical" evidence="1">
    <location>
        <begin position="33"/>
        <end position="54"/>
    </location>
</feature>
<dbReference type="PANTHER" id="PTHR34473:SF3">
    <property type="entry name" value="TRANSMEMBRANE PROTEIN-RELATED"/>
    <property type="match status" value="1"/>
</dbReference>
<evidence type="ECO:0000256" key="1">
    <source>
        <dbReference type="SAM" id="Phobius"/>
    </source>
</evidence>
<feature type="transmembrane region" description="Helical" evidence="1">
    <location>
        <begin position="60"/>
        <end position="81"/>
    </location>
</feature>
<dbReference type="InterPro" id="IPR005182">
    <property type="entry name" value="YdbS-like_PH"/>
</dbReference>
<dbReference type="Proteomes" id="UP000199657">
    <property type="component" value="Unassembled WGS sequence"/>
</dbReference>
<sequence length="183" mass="19714">MTFRNDPVDVDALPAFERVALTPVSTRFAPYRVIATLGFWGPLTLIVLLTPLWASVPLPAHAALLAAVLVVAASAAVLSALEARRRAFALREEDLIHQAGLVVQRTTVLPVCRIQHVETASGPLERVFGLMRLTCFTAGGTSGDLVLAGLRPETAESLRQHLLERIRARDGLTTPPPEDGPLD</sequence>
<keyword evidence="4" id="KW-1185">Reference proteome</keyword>
<protein>
    <recommendedName>
        <fullName evidence="2">YdbS-like PH domain-containing protein</fullName>
    </recommendedName>
</protein>
<dbReference type="PANTHER" id="PTHR34473">
    <property type="entry name" value="UPF0699 TRANSMEMBRANE PROTEIN YDBS"/>
    <property type="match status" value="1"/>
</dbReference>
<evidence type="ECO:0000313" key="4">
    <source>
        <dbReference type="Proteomes" id="UP000199657"/>
    </source>
</evidence>
<keyword evidence="1" id="KW-0812">Transmembrane</keyword>
<dbReference type="Pfam" id="PF03703">
    <property type="entry name" value="bPH_2"/>
    <property type="match status" value="1"/>
</dbReference>